<dbReference type="AlphaFoldDB" id="A0A6G1S098"/>
<feature type="region of interest" description="Disordered" evidence="1">
    <location>
        <begin position="40"/>
        <end position="99"/>
    </location>
</feature>
<feature type="region of interest" description="Disordered" evidence="1">
    <location>
        <begin position="1"/>
        <end position="23"/>
    </location>
</feature>
<sequence>MEKSTEEADGKEGTLDTGGCGVGRAAPRLRFALQMAQELGISEKSPDYRNPFKTDHSEFFPSADTFQKALREEEKRRKKEEKRKEIRKGPRISRSQSEL</sequence>
<reference evidence="2" key="1">
    <citation type="submission" date="2020-03" db="EMBL/GenBank/DDBJ databases">
        <title>Okinawa Rail whole genome shotgun sequence.</title>
        <authorList>
            <person name="Nakajima N."/>
            <person name="Onuma M."/>
            <person name="Endoh D."/>
        </authorList>
    </citation>
    <scope>NUCLEOTIDE SEQUENCE</scope>
</reference>
<feature type="compositionally biased region" description="Basic and acidic residues" evidence="1">
    <location>
        <begin position="1"/>
        <end position="14"/>
    </location>
</feature>
<feature type="compositionally biased region" description="Basic and acidic residues" evidence="1">
    <location>
        <begin position="44"/>
        <end position="58"/>
    </location>
</feature>
<protein>
    <submittedName>
        <fullName evidence="2">Coiled-coil domain containing 134</fullName>
    </submittedName>
</protein>
<proteinExistence type="predicted"/>
<evidence type="ECO:0000256" key="1">
    <source>
        <dbReference type="SAM" id="MobiDB-lite"/>
    </source>
</evidence>
<dbReference type="PANTHER" id="PTHR14735:SF1">
    <property type="entry name" value="COILED-COIL DOMAIN-CONTAINING PROTEIN 134"/>
    <property type="match status" value="1"/>
</dbReference>
<dbReference type="InterPro" id="IPR026321">
    <property type="entry name" value="CC134"/>
</dbReference>
<evidence type="ECO:0000313" key="2">
    <source>
        <dbReference type="EMBL" id="LAC44479.1"/>
    </source>
</evidence>
<accession>A0A6G1S098</accession>
<reference evidence="2" key="2">
    <citation type="submission" date="2020-03" db="EMBL/GenBank/DDBJ databases">
        <authorList>
            <consortium name="Environmental Genome Science Research Promotion Project"/>
            <person name="Nakajima N."/>
            <person name="Onuma M."/>
            <person name="Endoh D."/>
        </authorList>
    </citation>
    <scope>NUCLEOTIDE SEQUENCE</scope>
</reference>
<dbReference type="PANTHER" id="PTHR14735">
    <property type="entry name" value="COILED-COIL DOMAIN-CONTAINING PROTEIN 134"/>
    <property type="match status" value="1"/>
</dbReference>
<dbReference type="Pfam" id="PF15002">
    <property type="entry name" value="ERK-JNK_inhib"/>
    <property type="match status" value="1"/>
</dbReference>
<dbReference type="EMBL" id="ICPP01011835">
    <property type="protein sequence ID" value="LAC44479.1"/>
    <property type="molecule type" value="Transcribed_RNA"/>
</dbReference>
<name>A0A6G1S098_9GRUI</name>
<organism evidence="2">
    <name type="scientific">Hypotaenidia okinawae</name>
    <dbReference type="NCBI Taxonomy" id="2861861"/>
    <lineage>
        <taxon>Eukaryota</taxon>
        <taxon>Metazoa</taxon>
        <taxon>Chordata</taxon>
        <taxon>Craniata</taxon>
        <taxon>Vertebrata</taxon>
        <taxon>Euteleostomi</taxon>
        <taxon>Archelosauria</taxon>
        <taxon>Archosauria</taxon>
        <taxon>Dinosauria</taxon>
        <taxon>Saurischia</taxon>
        <taxon>Theropoda</taxon>
        <taxon>Coelurosauria</taxon>
        <taxon>Aves</taxon>
        <taxon>Neognathae</taxon>
        <taxon>Neoaves</taxon>
        <taxon>Gruiformes</taxon>
        <taxon>Rallidae</taxon>
        <taxon>Hypotaenidia</taxon>
    </lineage>
</organism>